<sequence>MEFFYEDCKTLLEQVNLQEKELRHKRRWLIGLPTSRSESGKLKASKFQTERPLTEYLLREDDVSYETIKSFVEKLFGGYNSKAKRRILQDDMQLIHSAKDLKGLFSLLNDMTNQGLLDFAEILTGGSIKFEKTRWKMKQIIKKCLSEDFLKQTKNLYENHSLLLKNPHNFRWSHESRFIPDSRSHHAAVHKILDVLEDLPTQTLSAMHRKLRGIKGYIPKLNPKKSGWGRETLIKRLRKKCFGLLSKLCDGDSLQEPLAKAMEVAGLTLKLIQGCHYVTNFKQISPEIVVLQNEIAMCIQILDHRVKLSTLKDIKLLLDPKAKLPEKSLRASIRNLLFEYLFECSDMDTVPRCLLEVLAVIKKGSSKALNKHLVETKVEEEVECILSVSASIKQVLWDVIPEREMDVEFADAYMEDLEESDSDDICEDTDIELEEHVRNNVSQSTGEMEQDNFNLVEISECVAEIDLTESRSTAFSTREVPNTQTRYHLVSLRNMEQTETDSLANIDNQENAPSSSHDRRFGSSVGESRSMFDDKGMCRNWYLGIQAASDEASMVAYRLIGCMLYDFAQTEGCELKSRDVSYLGVGSYDLKRKERGAARKETATHENDGCSILIKAVEELIPSSAKWYVL</sequence>
<accession>A0AA38SRV5</accession>
<keyword evidence="3" id="KW-1185">Reference proteome</keyword>
<proteinExistence type="predicted"/>
<dbReference type="AlphaFoldDB" id="A0AA38SRV5"/>
<organism evidence="2 3">
    <name type="scientific">Centaurea solstitialis</name>
    <name type="common">yellow star-thistle</name>
    <dbReference type="NCBI Taxonomy" id="347529"/>
    <lineage>
        <taxon>Eukaryota</taxon>
        <taxon>Viridiplantae</taxon>
        <taxon>Streptophyta</taxon>
        <taxon>Embryophyta</taxon>
        <taxon>Tracheophyta</taxon>
        <taxon>Spermatophyta</taxon>
        <taxon>Magnoliopsida</taxon>
        <taxon>eudicotyledons</taxon>
        <taxon>Gunneridae</taxon>
        <taxon>Pentapetalae</taxon>
        <taxon>asterids</taxon>
        <taxon>campanulids</taxon>
        <taxon>Asterales</taxon>
        <taxon>Asteraceae</taxon>
        <taxon>Carduoideae</taxon>
        <taxon>Cardueae</taxon>
        <taxon>Centaureinae</taxon>
        <taxon>Centaurea</taxon>
    </lineage>
</organism>
<feature type="compositionally biased region" description="Polar residues" evidence="1">
    <location>
        <begin position="505"/>
        <end position="515"/>
    </location>
</feature>
<feature type="region of interest" description="Disordered" evidence="1">
    <location>
        <begin position="505"/>
        <end position="529"/>
    </location>
</feature>
<evidence type="ECO:0000313" key="3">
    <source>
        <dbReference type="Proteomes" id="UP001172457"/>
    </source>
</evidence>
<reference evidence="2" key="1">
    <citation type="submission" date="2023-03" db="EMBL/GenBank/DDBJ databases">
        <title>Chromosome-scale reference genome and RAD-based genetic map of yellow starthistle (Centaurea solstitialis) reveal putative structural variation and QTLs associated with invader traits.</title>
        <authorList>
            <person name="Reatini B."/>
            <person name="Cang F.A."/>
            <person name="Jiang Q."/>
            <person name="Mckibben M.T.W."/>
            <person name="Barker M.S."/>
            <person name="Rieseberg L.H."/>
            <person name="Dlugosch K.M."/>
        </authorList>
    </citation>
    <scope>NUCLEOTIDE SEQUENCE</scope>
    <source>
        <strain evidence="2">CAN-66</strain>
        <tissue evidence="2">Leaf</tissue>
    </source>
</reference>
<protein>
    <submittedName>
        <fullName evidence="2">Uncharacterized protein</fullName>
    </submittedName>
</protein>
<feature type="non-terminal residue" evidence="2">
    <location>
        <position position="1"/>
    </location>
</feature>
<evidence type="ECO:0000256" key="1">
    <source>
        <dbReference type="SAM" id="MobiDB-lite"/>
    </source>
</evidence>
<name>A0AA38SRV5_9ASTR</name>
<comment type="caution">
    <text evidence="2">The sequence shown here is derived from an EMBL/GenBank/DDBJ whole genome shotgun (WGS) entry which is preliminary data.</text>
</comment>
<dbReference type="Proteomes" id="UP001172457">
    <property type="component" value="Chromosome 8"/>
</dbReference>
<evidence type="ECO:0000313" key="2">
    <source>
        <dbReference type="EMBL" id="KAJ9537158.1"/>
    </source>
</evidence>
<gene>
    <name evidence="2" type="ORF">OSB04_029891</name>
</gene>
<dbReference type="PANTHER" id="PTHR36071:SF1">
    <property type="entry name" value="DNA DOUBLE-STRAND BREAK REPAIR PROTEIN"/>
    <property type="match status" value="1"/>
</dbReference>
<dbReference type="EMBL" id="JARYMX010000008">
    <property type="protein sequence ID" value="KAJ9537158.1"/>
    <property type="molecule type" value="Genomic_DNA"/>
</dbReference>
<dbReference type="PANTHER" id="PTHR36071">
    <property type="entry name" value="DNA DOUBLE-STRAND BREAK REPAIR PROTEIN"/>
    <property type="match status" value="1"/>
</dbReference>